<protein>
    <submittedName>
        <fullName evidence="3">Uncharacterized protein</fullName>
    </submittedName>
</protein>
<dbReference type="Pfam" id="PF03096">
    <property type="entry name" value="Ndr"/>
    <property type="match status" value="1"/>
</dbReference>
<dbReference type="EMBL" id="JBICCN010000286">
    <property type="protein sequence ID" value="KAL3080788.1"/>
    <property type="molecule type" value="Genomic_DNA"/>
</dbReference>
<evidence type="ECO:0000313" key="4">
    <source>
        <dbReference type="Proteomes" id="UP001620645"/>
    </source>
</evidence>
<feature type="compositionally biased region" description="Basic and acidic residues" evidence="2">
    <location>
        <begin position="345"/>
        <end position="354"/>
    </location>
</feature>
<name>A0ABD2IMU3_HETSC</name>
<evidence type="ECO:0000256" key="1">
    <source>
        <dbReference type="ARBA" id="ARBA00005598"/>
    </source>
</evidence>
<evidence type="ECO:0000313" key="3">
    <source>
        <dbReference type="EMBL" id="KAL3080788.1"/>
    </source>
</evidence>
<dbReference type="SUPFAM" id="SSF53474">
    <property type="entry name" value="alpha/beta-Hydrolases"/>
    <property type="match status" value="1"/>
</dbReference>
<reference evidence="3 4" key="1">
    <citation type="submission" date="2024-10" db="EMBL/GenBank/DDBJ databases">
        <authorList>
            <person name="Kim D."/>
        </authorList>
    </citation>
    <scope>NUCLEOTIDE SEQUENCE [LARGE SCALE GENOMIC DNA]</scope>
    <source>
        <strain evidence="3">Taebaek</strain>
    </source>
</reference>
<feature type="region of interest" description="Disordered" evidence="2">
    <location>
        <begin position="333"/>
        <end position="360"/>
    </location>
</feature>
<dbReference type="Proteomes" id="UP001620645">
    <property type="component" value="Unassembled WGS sequence"/>
</dbReference>
<comment type="caution">
    <text evidence="3">The sequence shown here is derived from an EMBL/GenBank/DDBJ whole genome shotgun (WGS) entry which is preliminary data.</text>
</comment>
<dbReference type="PANTHER" id="PTHR11034">
    <property type="entry name" value="N-MYC DOWNSTREAM REGULATED"/>
    <property type="match status" value="1"/>
</dbReference>
<accession>A0ABD2IMU3</accession>
<evidence type="ECO:0000256" key="2">
    <source>
        <dbReference type="SAM" id="MobiDB-lite"/>
    </source>
</evidence>
<dbReference type="Gene3D" id="3.40.50.1820">
    <property type="entry name" value="alpha/beta hydrolase"/>
    <property type="match status" value="1"/>
</dbReference>
<comment type="similarity">
    <text evidence="1">Belongs to the NDRG family.</text>
</comment>
<keyword evidence="4" id="KW-1185">Reference proteome</keyword>
<gene>
    <name evidence="3" type="ORF">niasHS_014893</name>
</gene>
<organism evidence="3 4">
    <name type="scientific">Heterodera schachtii</name>
    <name type="common">Sugarbeet cyst nematode worm</name>
    <name type="synonym">Tylenchus schachtii</name>
    <dbReference type="NCBI Taxonomy" id="97005"/>
    <lineage>
        <taxon>Eukaryota</taxon>
        <taxon>Metazoa</taxon>
        <taxon>Ecdysozoa</taxon>
        <taxon>Nematoda</taxon>
        <taxon>Chromadorea</taxon>
        <taxon>Rhabditida</taxon>
        <taxon>Tylenchina</taxon>
        <taxon>Tylenchomorpha</taxon>
        <taxon>Tylenchoidea</taxon>
        <taxon>Heteroderidae</taxon>
        <taxon>Heteroderinae</taxon>
        <taxon>Heterodera</taxon>
    </lineage>
</organism>
<dbReference type="InterPro" id="IPR029058">
    <property type="entry name" value="AB_hydrolase_fold"/>
</dbReference>
<proteinExistence type="inferred from homology"/>
<dbReference type="AlphaFoldDB" id="A0ABD2IMU3"/>
<dbReference type="InterPro" id="IPR004142">
    <property type="entry name" value="NDRG"/>
</dbReference>
<sequence>MSNLNFEDNLQRVQVEIQWKQCLYNPIVAPFADVGSYPIFTDEFKGTRKCILDVYVQGNLEHLDDKVVFLTVHDVGKTYLSCVDLANTPTLSPLVGQRAVFLHVSVPGQAPGAENFVGDFPSMEQLGDGLSQVMEQFNLSKCIVIGEGAGADIVCRFAMSFPQLVVGAILVHCISTTHGIIASIKELFTNLLLNDGEMTHSAWNWLLVHKFGNHEMDKEKRNYVDSIKAGGMNEYNLSRYLYAFSHRDELTDRLKDQLGKIDVHLVTGGKAPHNENVQHMFNHMNKAKTQLFVAEGIVDVVAETPEYVANSIILLCQRHGLFSDVTLPTINQPRDVESATSPLAEEQRKSHRGSDYPSLI</sequence>